<dbReference type="EMBL" id="CP073078">
    <property type="protein sequence ID" value="QUD86454.1"/>
    <property type="molecule type" value="Genomic_DNA"/>
</dbReference>
<dbReference type="GO" id="GO:0043565">
    <property type="term" value="F:sequence-specific DNA binding"/>
    <property type="evidence" value="ECO:0007669"/>
    <property type="project" value="InterPro"/>
</dbReference>
<evidence type="ECO:0000256" key="2">
    <source>
        <dbReference type="ARBA" id="ARBA00023125"/>
    </source>
</evidence>
<proteinExistence type="predicted"/>
<keyword evidence="2" id="KW-0238">DNA-binding</keyword>
<keyword evidence="1" id="KW-0805">Transcription regulation</keyword>
<organism evidence="5 6">
    <name type="scientific">Phenylobacterium montanum</name>
    <dbReference type="NCBI Taxonomy" id="2823693"/>
    <lineage>
        <taxon>Bacteria</taxon>
        <taxon>Pseudomonadati</taxon>
        <taxon>Pseudomonadota</taxon>
        <taxon>Alphaproteobacteria</taxon>
        <taxon>Caulobacterales</taxon>
        <taxon>Caulobacteraceae</taxon>
        <taxon>Phenylobacterium</taxon>
    </lineage>
</organism>
<dbReference type="Gene3D" id="3.20.80.10">
    <property type="entry name" value="Regulatory factor, effector binding domain"/>
    <property type="match status" value="1"/>
</dbReference>
<dbReference type="Pfam" id="PF12833">
    <property type="entry name" value="HTH_18"/>
    <property type="match status" value="1"/>
</dbReference>
<dbReference type="Pfam" id="PF14526">
    <property type="entry name" value="Cass2"/>
    <property type="match status" value="1"/>
</dbReference>
<dbReference type="GO" id="GO:0003700">
    <property type="term" value="F:DNA-binding transcription factor activity"/>
    <property type="evidence" value="ECO:0007669"/>
    <property type="project" value="InterPro"/>
</dbReference>
<reference evidence="5" key="1">
    <citation type="submission" date="2021-04" db="EMBL/GenBank/DDBJ databases">
        <title>The complete genome sequence of Caulobacter sp. S6.</title>
        <authorList>
            <person name="Tang Y."/>
            <person name="Ouyang W."/>
            <person name="Liu Q."/>
            <person name="Huang B."/>
            <person name="Guo Z."/>
            <person name="Lei P."/>
        </authorList>
    </citation>
    <scope>NUCLEOTIDE SEQUENCE</scope>
    <source>
        <strain evidence="5">S6</strain>
    </source>
</reference>
<dbReference type="PROSITE" id="PS00041">
    <property type="entry name" value="HTH_ARAC_FAMILY_1"/>
    <property type="match status" value="1"/>
</dbReference>
<dbReference type="PANTHER" id="PTHR47504">
    <property type="entry name" value="RIGHT ORIGIN-BINDING PROTEIN"/>
    <property type="match status" value="1"/>
</dbReference>
<dbReference type="AlphaFoldDB" id="A0A975FWX0"/>
<dbReference type="SMART" id="SM00871">
    <property type="entry name" value="AraC_E_bind"/>
    <property type="match status" value="1"/>
</dbReference>
<dbReference type="InterPro" id="IPR011256">
    <property type="entry name" value="Reg_factor_effector_dom_sf"/>
</dbReference>
<protein>
    <submittedName>
        <fullName evidence="5">AraC family transcriptional regulator</fullName>
    </submittedName>
</protein>
<dbReference type="SUPFAM" id="SSF46689">
    <property type="entry name" value="Homeodomain-like"/>
    <property type="match status" value="2"/>
</dbReference>
<keyword evidence="6" id="KW-1185">Reference proteome</keyword>
<keyword evidence="3" id="KW-0804">Transcription</keyword>
<evidence type="ECO:0000256" key="3">
    <source>
        <dbReference type="ARBA" id="ARBA00023163"/>
    </source>
</evidence>
<dbReference type="InterPro" id="IPR018060">
    <property type="entry name" value="HTH_AraC"/>
</dbReference>
<evidence type="ECO:0000313" key="6">
    <source>
        <dbReference type="Proteomes" id="UP000676409"/>
    </source>
</evidence>
<dbReference type="SMART" id="SM00342">
    <property type="entry name" value="HTH_ARAC"/>
    <property type="match status" value="1"/>
</dbReference>
<name>A0A975FWX0_9CAUL</name>
<dbReference type="Proteomes" id="UP000676409">
    <property type="component" value="Chromosome"/>
</dbReference>
<feature type="domain" description="HTH araC/xylS-type" evidence="4">
    <location>
        <begin position="5"/>
        <end position="103"/>
    </location>
</feature>
<dbReference type="InterPro" id="IPR010499">
    <property type="entry name" value="AraC_E-bd"/>
</dbReference>
<dbReference type="PANTHER" id="PTHR47504:SF5">
    <property type="entry name" value="RIGHT ORIGIN-BINDING PROTEIN"/>
    <property type="match status" value="1"/>
</dbReference>
<accession>A0A975FWX0</accession>
<evidence type="ECO:0000256" key="1">
    <source>
        <dbReference type="ARBA" id="ARBA00023015"/>
    </source>
</evidence>
<dbReference type="RefSeq" id="WP_211936506.1">
    <property type="nucleotide sequence ID" value="NZ_CP073078.1"/>
</dbReference>
<dbReference type="InterPro" id="IPR050959">
    <property type="entry name" value="MarA-like"/>
</dbReference>
<dbReference type="InterPro" id="IPR018062">
    <property type="entry name" value="HTH_AraC-typ_CS"/>
</dbReference>
<dbReference type="PROSITE" id="PS01124">
    <property type="entry name" value="HTH_ARAC_FAMILY_2"/>
    <property type="match status" value="1"/>
</dbReference>
<evidence type="ECO:0000259" key="4">
    <source>
        <dbReference type="PROSITE" id="PS01124"/>
    </source>
</evidence>
<gene>
    <name evidence="5" type="ORF">KCG34_15295</name>
</gene>
<dbReference type="SUPFAM" id="SSF55136">
    <property type="entry name" value="Probable bacterial effector-binding domain"/>
    <property type="match status" value="1"/>
</dbReference>
<evidence type="ECO:0000313" key="5">
    <source>
        <dbReference type="EMBL" id="QUD86454.1"/>
    </source>
</evidence>
<dbReference type="InterPro" id="IPR009057">
    <property type="entry name" value="Homeodomain-like_sf"/>
</dbReference>
<dbReference type="InterPro" id="IPR029441">
    <property type="entry name" value="Cass2"/>
</dbReference>
<dbReference type="Gene3D" id="1.10.10.60">
    <property type="entry name" value="Homeodomain-like"/>
    <property type="match status" value="1"/>
</dbReference>
<sequence length="277" mass="29443">MSLVNRALWIIDRNLGGELTLPGLAETLGVGRHHLAHAFAAATGLPVMAYVRRRRLSEAAEALARGAGDILDLALESGYGSHEAFTRAFKAEFGQAPQGVREAGSTGALPLLAPLQWIEAPAWPLTAPRLIPSRPINAAGLSGVFAFDATEAIPTLWRRFMPEFAAMPNRTALIPVGVVSTPTEEGAFAYLCAAEVESFRGVPAHIECWPIPAATYAVFDHAQHVSALNRTYAAIWNGGLADFGLTPAEAAGLERHGRNFDPATGLGGMEVWIAVDT</sequence>
<dbReference type="KEGG" id="caul:KCG34_15295"/>